<protein>
    <submittedName>
        <fullName evidence="1">Uncharacterized protein</fullName>
    </submittedName>
</protein>
<sequence>SDDLSAPSPSRQIAMVQQGWTVQSARKFNMVKDKTWGENEEREGEREKEGVGGCREMRLLRLQSQFVV</sequence>
<reference evidence="1 2" key="1">
    <citation type="submission" date="2021-06" db="EMBL/GenBank/DDBJ databases">
        <title>Caerostris extrusa draft genome.</title>
        <authorList>
            <person name="Kono N."/>
            <person name="Arakawa K."/>
        </authorList>
    </citation>
    <scope>NUCLEOTIDE SEQUENCE [LARGE SCALE GENOMIC DNA]</scope>
</reference>
<gene>
    <name evidence="1" type="ORF">CEXT_446681</name>
</gene>
<name>A0AAV4RJE6_CAEEX</name>
<accession>A0AAV4RJE6</accession>
<evidence type="ECO:0000313" key="2">
    <source>
        <dbReference type="Proteomes" id="UP001054945"/>
    </source>
</evidence>
<comment type="caution">
    <text evidence="1">The sequence shown here is derived from an EMBL/GenBank/DDBJ whole genome shotgun (WGS) entry which is preliminary data.</text>
</comment>
<organism evidence="1 2">
    <name type="scientific">Caerostris extrusa</name>
    <name type="common">Bark spider</name>
    <name type="synonym">Caerostris bankana</name>
    <dbReference type="NCBI Taxonomy" id="172846"/>
    <lineage>
        <taxon>Eukaryota</taxon>
        <taxon>Metazoa</taxon>
        <taxon>Ecdysozoa</taxon>
        <taxon>Arthropoda</taxon>
        <taxon>Chelicerata</taxon>
        <taxon>Arachnida</taxon>
        <taxon>Araneae</taxon>
        <taxon>Araneomorphae</taxon>
        <taxon>Entelegynae</taxon>
        <taxon>Araneoidea</taxon>
        <taxon>Araneidae</taxon>
        <taxon>Caerostris</taxon>
    </lineage>
</organism>
<dbReference type="EMBL" id="BPLR01007860">
    <property type="protein sequence ID" value="GIY20247.1"/>
    <property type="molecule type" value="Genomic_DNA"/>
</dbReference>
<keyword evidence="2" id="KW-1185">Reference proteome</keyword>
<evidence type="ECO:0000313" key="1">
    <source>
        <dbReference type="EMBL" id="GIY20247.1"/>
    </source>
</evidence>
<proteinExistence type="predicted"/>
<dbReference type="Proteomes" id="UP001054945">
    <property type="component" value="Unassembled WGS sequence"/>
</dbReference>
<dbReference type="AlphaFoldDB" id="A0AAV4RJE6"/>
<feature type="non-terminal residue" evidence="1">
    <location>
        <position position="1"/>
    </location>
</feature>